<evidence type="ECO:0000256" key="1">
    <source>
        <dbReference type="ARBA" id="ARBA00004123"/>
    </source>
</evidence>
<feature type="region of interest" description="Disordered" evidence="6">
    <location>
        <begin position="119"/>
        <end position="233"/>
    </location>
</feature>
<accession>A0AA38YGC6</accession>
<feature type="compositionally biased region" description="Basic and acidic residues" evidence="6">
    <location>
        <begin position="180"/>
        <end position="212"/>
    </location>
</feature>
<proteinExistence type="predicted"/>
<dbReference type="GO" id="GO:0003677">
    <property type="term" value="F:DNA binding"/>
    <property type="evidence" value="ECO:0007669"/>
    <property type="project" value="UniProtKB-KW"/>
</dbReference>
<dbReference type="SUPFAM" id="SSF101936">
    <property type="entry name" value="DNA-binding pseudobarrel domain"/>
    <property type="match status" value="2"/>
</dbReference>
<reference evidence="8 9" key="1">
    <citation type="journal article" date="2023" name="BMC Biotechnol.">
        <title>Vitis rotundifolia cv Carlos genome sequencing.</title>
        <authorList>
            <person name="Huff M."/>
            <person name="Hulse-Kemp A."/>
            <person name="Scheffler B."/>
            <person name="Youngblood R."/>
            <person name="Simpson S."/>
            <person name="Babiker E."/>
            <person name="Staton M."/>
        </authorList>
    </citation>
    <scope>NUCLEOTIDE SEQUENCE [LARGE SCALE GENOMIC DNA]</scope>
    <source>
        <tissue evidence="8">Leaf</tissue>
    </source>
</reference>
<comment type="caution">
    <text evidence="8">The sequence shown here is derived from an EMBL/GenBank/DDBJ whole genome shotgun (WGS) entry which is preliminary data.</text>
</comment>
<evidence type="ECO:0000313" key="9">
    <source>
        <dbReference type="Proteomes" id="UP001168098"/>
    </source>
</evidence>
<feature type="domain" description="TF-B3" evidence="7">
    <location>
        <begin position="294"/>
        <end position="389"/>
    </location>
</feature>
<dbReference type="InterPro" id="IPR015300">
    <property type="entry name" value="DNA-bd_pseudobarrel_sf"/>
</dbReference>
<evidence type="ECO:0000313" key="8">
    <source>
        <dbReference type="EMBL" id="KAJ9669945.1"/>
    </source>
</evidence>
<dbReference type="GO" id="GO:0005634">
    <property type="term" value="C:nucleus"/>
    <property type="evidence" value="ECO:0007669"/>
    <property type="project" value="UniProtKB-SubCell"/>
</dbReference>
<evidence type="ECO:0000256" key="6">
    <source>
        <dbReference type="SAM" id="MobiDB-lite"/>
    </source>
</evidence>
<dbReference type="PROSITE" id="PS50863">
    <property type="entry name" value="B3"/>
    <property type="match status" value="2"/>
</dbReference>
<keyword evidence="4" id="KW-0804">Transcription</keyword>
<dbReference type="InterPro" id="IPR050655">
    <property type="entry name" value="Plant_B3_domain"/>
</dbReference>
<keyword evidence="2" id="KW-0805">Transcription regulation</keyword>
<dbReference type="Proteomes" id="UP001168098">
    <property type="component" value="Unassembled WGS sequence"/>
</dbReference>
<dbReference type="PANTHER" id="PTHR31920">
    <property type="entry name" value="B3 DOMAIN-CONTAINING"/>
    <property type="match status" value="1"/>
</dbReference>
<comment type="subcellular location">
    <subcellularLocation>
        <location evidence="1">Nucleus</location>
    </subcellularLocation>
</comment>
<protein>
    <recommendedName>
        <fullName evidence="7">TF-B3 domain-containing protein</fullName>
    </recommendedName>
</protein>
<keyword evidence="3" id="KW-0238">DNA-binding</keyword>
<dbReference type="Pfam" id="PF02362">
    <property type="entry name" value="B3"/>
    <property type="match status" value="2"/>
</dbReference>
<keyword evidence="5" id="KW-0539">Nucleus</keyword>
<evidence type="ECO:0000256" key="4">
    <source>
        <dbReference type="ARBA" id="ARBA00023163"/>
    </source>
</evidence>
<keyword evidence="9" id="KW-1185">Reference proteome</keyword>
<dbReference type="Gene3D" id="2.40.330.10">
    <property type="entry name" value="DNA-binding pseudobarrel domain"/>
    <property type="match status" value="2"/>
</dbReference>
<name>A0AA38YGC6_VITRO</name>
<evidence type="ECO:0000256" key="3">
    <source>
        <dbReference type="ARBA" id="ARBA00023125"/>
    </source>
</evidence>
<gene>
    <name evidence="8" type="ORF">PVL29_026484</name>
</gene>
<sequence length="390" mass="44150">MGRFTKANPTARSPSFFKVMIGDFSKDLRIPPAFVKHFDGVVPHKSLIMRSPGSKVWCVYVQKVDRCFFFQKGWGEFVQDNFLELGDFLVFHYIGNSKFEVKIYGKHCCEKELLASTASNDEPHSKGDKRQENAKRENGERGESGTGPPLPLDKERQRNASYKGRGKSGSFGRFKSSRKGTMDKRGSEESDEYKSGADQIQAKRSEGIHIKSDSSSCDEMDYDSDSSSGGDELKMKEDQLHEGNERKCKLKQPVEETIAGVQFSQGTTCLGRLPNWVKARALKAASKFVSNYPFFKIVMQSTYLHGGYLRIPKQFCSTHIKGSSRKAMLWASDRFWPVKLLVYPHWSCVLTTGWEDFVKENALRAGDVCVFEMYGSNDIVLKVSFFRCLA</sequence>
<dbReference type="AlphaFoldDB" id="A0AA38YGC6"/>
<organism evidence="8 9">
    <name type="scientific">Vitis rotundifolia</name>
    <name type="common">Muscadine grape</name>
    <dbReference type="NCBI Taxonomy" id="103349"/>
    <lineage>
        <taxon>Eukaryota</taxon>
        <taxon>Viridiplantae</taxon>
        <taxon>Streptophyta</taxon>
        <taxon>Embryophyta</taxon>
        <taxon>Tracheophyta</taxon>
        <taxon>Spermatophyta</taxon>
        <taxon>Magnoliopsida</taxon>
        <taxon>eudicotyledons</taxon>
        <taxon>Gunneridae</taxon>
        <taxon>Pentapetalae</taxon>
        <taxon>rosids</taxon>
        <taxon>Vitales</taxon>
        <taxon>Vitaceae</taxon>
        <taxon>Viteae</taxon>
        <taxon>Vitis</taxon>
    </lineage>
</organism>
<feature type="compositionally biased region" description="Basic and acidic residues" evidence="6">
    <location>
        <begin position="121"/>
        <end position="143"/>
    </location>
</feature>
<dbReference type="InterPro" id="IPR003340">
    <property type="entry name" value="B3_DNA-bd"/>
</dbReference>
<evidence type="ECO:0000256" key="2">
    <source>
        <dbReference type="ARBA" id="ARBA00023015"/>
    </source>
</evidence>
<dbReference type="EMBL" id="JARBHA010000020">
    <property type="protein sequence ID" value="KAJ9669945.1"/>
    <property type="molecule type" value="Genomic_DNA"/>
</dbReference>
<dbReference type="SMART" id="SM01019">
    <property type="entry name" value="B3"/>
    <property type="match status" value="2"/>
</dbReference>
<evidence type="ECO:0000259" key="7">
    <source>
        <dbReference type="PROSITE" id="PS50863"/>
    </source>
</evidence>
<dbReference type="CDD" id="cd10017">
    <property type="entry name" value="B3_DNA"/>
    <property type="match status" value="2"/>
</dbReference>
<evidence type="ECO:0000256" key="5">
    <source>
        <dbReference type="ARBA" id="ARBA00023242"/>
    </source>
</evidence>
<feature type="domain" description="TF-B3" evidence="7">
    <location>
        <begin position="13"/>
        <end position="107"/>
    </location>
</feature>
<dbReference type="PANTHER" id="PTHR31920:SF148">
    <property type="entry name" value="B3 DOMAIN-CONTAINING PROTEIN OS03G0621600"/>
    <property type="match status" value="1"/>
</dbReference>